<sequence>MRRAQSPHARPPDPSTPPESASRKRNNTEGDTDSDYNMNRYIISECSGDDTFALLRSRKANGTLMNFHIVQFEGIRYEVIAEC</sequence>
<evidence type="ECO:0000313" key="2">
    <source>
        <dbReference type="Proteomes" id="UP000821845"/>
    </source>
</evidence>
<reference evidence="1" key="1">
    <citation type="submission" date="2020-05" db="EMBL/GenBank/DDBJ databases">
        <title>Large-scale comparative analyses of tick genomes elucidate their genetic diversity and vector capacities.</title>
        <authorList>
            <person name="Jia N."/>
            <person name="Wang J."/>
            <person name="Shi W."/>
            <person name="Du L."/>
            <person name="Sun Y."/>
            <person name="Zhan W."/>
            <person name="Jiang J."/>
            <person name="Wang Q."/>
            <person name="Zhang B."/>
            <person name="Ji P."/>
            <person name="Sakyi L.B."/>
            <person name="Cui X."/>
            <person name="Yuan T."/>
            <person name="Jiang B."/>
            <person name="Yang W."/>
            <person name="Lam T.T.-Y."/>
            <person name="Chang Q."/>
            <person name="Ding S."/>
            <person name="Wang X."/>
            <person name="Zhu J."/>
            <person name="Ruan X."/>
            <person name="Zhao L."/>
            <person name="Wei J."/>
            <person name="Que T."/>
            <person name="Du C."/>
            <person name="Cheng J."/>
            <person name="Dai P."/>
            <person name="Han X."/>
            <person name="Huang E."/>
            <person name="Gao Y."/>
            <person name="Liu J."/>
            <person name="Shao H."/>
            <person name="Ye R."/>
            <person name="Li L."/>
            <person name="Wei W."/>
            <person name="Wang X."/>
            <person name="Wang C."/>
            <person name="Yang T."/>
            <person name="Huo Q."/>
            <person name="Li W."/>
            <person name="Guo W."/>
            <person name="Chen H."/>
            <person name="Zhou L."/>
            <person name="Ni X."/>
            <person name="Tian J."/>
            <person name="Zhou Y."/>
            <person name="Sheng Y."/>
            <person name="Liu T."/>
            <person name="Pan Y."/>
            <person name="Xia L."/>
            <person name="Li J."/>
            <person name="Zhao F."/>
            <person name="Cao W."/>
        </authorList>
    </citation>
    <scope>NUCLEOTIDE SEQUENCE</scope>
    <source>
        <strain evidence="1">Hyas-2018</strain>
    </source>
</reference>
<accession>A0ACB7TDA5</accession>
<evidence type="ECO:0000313" key="1">
    <source>
        <dbReference type="EMBL" id="KAH6944106.1"/>
    </source>
</evidence>
<dbReference type="EMBL" id="CM023481">
    <property type="protein sequence ID" value="KAH6944106.1"/>
    <property type="molecule type" value="Genomic_DNA"/>
</dbReference>
<comment type="caution">
    <text evidence="1">The sequence shown here is derived from an EMBL/GenBank/DDBJ whole genome shotgun (WGS) entry which is preliminary data.</text>
</comment>
<protein>
    <submittedName>
        <fullName evidence="1">Uncharacterized protein</fullName>
    </submittedName>
</protein>
<organism evidence="1 2">
    <name type="scientific">Hyalomma asiaticum</name>
    <name type="common">Tick</name>
    <dbReference type="NCBI Taxonomy" id="266040"/>
    <lineage>
        <taxon>Eukaryota</taxon>
        <taxon>Metazoa</taxon>
        <taxon>Ecdysozoa</taxon>
        <taxon>Arthropoda</taxon>
        <taxon>Chelicerata</taxon>
        <taxon>Arachnida</taxon>
        <taxon>Acari</taxon>
        <taxon>Parasitiformes</taxon>
        <taxon>Ixodida</taxon>
        <taxon>Ixodoidea</taxon>
        <taxon>Ixodidae</taxon>
        <taxon>Hyalomminae</taxon>
        <taxon>Hyalomma</taxon>
    </lineage>
</organism>
<keyword evidence="2" id="KW-1185">Reference proteome</keyword>
<gene>
    <name evidence="1" type="ORF">HPB50_001922</name>
</gene>
<name>A0ACB7TDA5_HYAAI</name>
<dbReference type="Proteomes" id="UP000821845">
    <property type="component" value="Chromosome 1"/>
</dbReference>
<proteinExistence type="predicted"/>